<evidence type="ECO:0000256" key="1">
    <source>
        <dbReference type="SAM" id="Phobius"/>
    </source>
</evidence>
<dbReference type="AlphaFoldDB" id="A0AAD9DDI0"/>
<evidence type="ECO:0000313" key="4">
    <source>
        <dbReference type="Proteomes" id="UP001224775"/>
    </source>
</evidence>
<organism evidence="3 4">
    <name type="scientific">Skeletonema marinoi</name>
    <dbReference type="NCBI Taxonomy" id="267567"/>
    <lineage>
        <taxon>Eukaryota</taxon>
        <taxon>Sar</taxon>
        <taxon>Stramenopiles</taxon>
        <taxon>Ochrophyta</taxon>
        <taxon>Bacillariophyta</taxon>
        <taxon>Coscinodiscophyceae</taxon>
        <taxon>Thalassiosirophycidae</taxon>
        <taxon>Thalassiosirales</taxon>
        <taxon>Skeletonemataceae</taxon>
        <taxon>Skeletonema</taxon>
        <taxon>Skeletonema marinoi-dohrnii complex</taxon>
    </lineage>
</organism>
<name>A0AAD9DDI0_9STRA</name>
<reference evidence="3" key="1">
    <citation type="submission" date="2023-06" db="EMBL/GenBank/DDBJ databases">
        <title>Survivors Of The Sea: Transcriptome response of Skeletonema marinoi to long-term dormancy.</title>
        <authorList>
            <person name="Pinder M.I.M."/>
            <person name="Kourtchenko O."/>
            <person name="Robertson E.K."/>
            <person name="Larsson T."/>
            <person name="Maumus F."/>
            <person name="Osuna-Cruz C.M."/>
            <person name="Vancaester E."/>
            <person name="Stenow R."/>
            <person name="Vandepoele K."/>
            <person name="Ploug H."/>
            <person name="Bruchert V."/>
            <person name="Godhe A."/>
            <person name="Topel M."/>
        </authorList>
    </citation>
    <scope>NUCLEOTIDE SEQUENCE</scope>
    <source>
        <strain evidence="3">R05AC</strain>
    </source>
</reference>
<evidence type="ECO:0000256" key="2">
    <source>
        <dbReference type="SAM" id="SignalP"/>
    </source>
</evidence>
<keyword evidence="4" id="KW-1185">Reference proteome</keyword>
<keyword evidence="2" id="KW-0732">Signal</keyword>
<gene>
    <name evidence="3" type="ORF">QTG54_007246</name>
</gene>
<protein>
    <submittedName>
        <fullName evidence="3">Uncharacterized protein</fullName>
    </submittedName>
</protein>
<proteinExistence type="predicted"/>
<dbReference type="PANTHER" id="PTHR21113">
    <property type="entry name" value="AGAP001705-PA"/>
    <property type="match status" value="1"/>
</dbReference>
<dbReference type="Proteomes" id="UP001224775">
    <property type="component" value="Unassembled WGS sequence"/>
</dbReference>
<dbReference type="EMBL" id="JATAAI010000012">
    <property type="protein sequence ID" value="KAK1741673.1"/>
    <property type="molecule type" value="Genomic_DNA"/>
</dbReference>
<feature type="signal peptide" evidence="2">
    <location>
        <begin position="1"/>
        <end position="22"/>
    </location>
</feature>
<keyword evidence="1" id="KW-0472">Membrane</keyword>
<keyword evidence="1" id="KW-0812">Transmembrane</keyword>
<feature type="transmembrane region" description="Helical" evidence="1">
    <location>
        <begin position="475"/>
        <end position="497"/>
    </location>
</feature>
<sequence>MITSFVLFVIAALSSIASGAVAASSRNLVFPNSEGLFNEIEVWLNKRRSQLDSSVFVSYDKDGNPYPSLWYQFGDFVRTLRPIAVLGVGGGESETFFYIGQSDNRGIVHGLVNMAAFLAQASVVSIKYDACDEFNMDKTDYTQKYAVSNSCGQFGRSYQDEVCTGTSAYMTCDVDEDIQMTAVTKLNEEKAPPSLSCRAKDSATDFTGHWDRSTGTLDETFPFSNRKGRIDTAGCCWWGRGVLLTRGTCNFGRINHFLGRDAAAKGFLNFYDIDFCAFPEVVCRGEDSRNLRWAVGIFEWSDTVQTYRDTTSGEEYLDALDKFVQGGFVDVNGFIDLVGEAFPFNCFEVNCKAEESRVRGERRVMFQNILFNVLAVTELVQANPVPTPTPTKSMITPDPTPQPTMEPSVIIINPPPTPAVVEPVITTPNPTEILSTPNPTIRPIPTIPINARPPAINPTPVATPNGSGLIDLQPGAGATISISWIAVMFGCILHYIIL</sequence>
<comment type="caution">
    <text evidence="3">The sequence shown here is derived from an EMBL/GenBank/DDBJ whole genome shotgun (WGS) entry which is preliminary data.</text>
</comment>
<evidence type="ECO:0000313" key="3">
    <source>
        <dbReference type="EMBL" id="KAK1741673.1"/>
    </source>
</evidence>
<accession>A0AAD9DDI0</accession>
<dbReference type="PANTHER" id="PTHR21113:SF4">
    <property type="entry name" value="CHITIN-BINDING TYPE-4 DOMAIN-CONTAINING PROTEIN"/>
    <property type="match status" value="1"/>
</dbReference>
<feature type="chain" id="PRO_5041970732" evidence="2">
    <location>
        <begin position="23"/>
        <end position="498"/>
    </location>
</feature>
<keyword evidence="1" id="KW-1133">Transmembrane helix</keyword>